<reference evidence="8" key="1">
    <citation type="submission" date="2018-05" db="EMBL/GenBank/DDBJ databases">
        <authorList>
            <person name="Lanie J.A."/>
            <person name="Ng W.-L."/>
            <person name="Kazmierczak K.M."/>
            <person name="Andrzejewski T.M."/>
            <person name="Davidsen T.M."/>
            <person name="Wayne K.J."/>
            <person name="Tettelin H."/>
            <person name="Glass J.I."/>
            <person name="Rusch D."/>
            <person name="Podicherti R."/>
            <person name="Tsui H.-C.T."/>
            <person name="Winkler M.E."/>
        </authorList>
    </citation>
    <scope>NUCLEOTIDE SEQUENCE</scope>
</reference>
<dbReference type="Pfam" id="PF00586">
    <property type="entry name" value="AIRS"/>
    <property type="match status" value="1"/>
</dbReference>
<evidence type="ECO:0000313" key="8">
    <source>
        <dbReference type="EMBL" id="SVC92315.1"/>
    </source>
</evidence>
<protein>
    <recommendedName>
        <fullName evidence="2">phosphoribosylformylglycinamidine cyclo-ligase</fullName>
        <ecNumber evidence="2">6.3.3.1</ecNumber>
    </recommendedName>
</protein>
<dbReference type="PANTHER" id="PTHR10520">
    <property type="entry name" value="TRIFUNCTIONAL PURINE BIOSYNTHETIC PROTEIN ADENOSINE-3-RELATED"/>
    <property type="match status" value="1"/>
</dbReference>
<dbReference type="GO" id="GO:0046084">
    <property type="term" value="P:adenine biosynthetic process"/>
    <property type="evidence" value="ECO:0007669"/>
    <property type="project" value="TreeGrafter"/>
</dbReference>
<feature type="domain" description="PurM-like N-terminal" evidence="6">
    <location>
        <begin position="26"/>
        <end position="136"/>
    </location>
</feature>
<sequence>MNKNNKLVRSISHYSKQIGGFAARHGNLIASCDGVGTKILLAQEAKKRYGRPLTSIGKDCVAMVINDLLCNGCEPLFFLDYFCSANVNEEDFKEVLDGIYFGCSEIGIELVGGETAELPGIIEKDTFDVCGFGVGISMDPLPKNNMQVGDIVVGLPSTGFHSNGYTMIREHAHKTPKNPAGELIMDEKDFIYSLLEPTKVYKEELDALKEANIEIKGIAHITGGGHSNTKRILPKNLICNYRLYHSELSGNKSNETRFFRHEKLFQWIQKEA</sequence>
<feature type="domain" description="PurM-like C-terminal" evidence="7">
    <location>
        <begin position="147"/>
        <end position="229"/>
    </location>
</feature>
<evidence type="ECO:0000256" key="4">
    <source>
        <dbReference type="ARBA" id="ARBA00022741"/>
    </source>
</evidence>
<keyword evidence="5" id="KW-0067">ATP-binding</keyword>
<name>A0A382R591_9ZZZZ</name>
<dbReference type="InterPro" id="IPR010918">
    <property type="entry name" value="PurM-like_C_dom"/>
</dbReference>
<dbReference type="SUPFAM" id="SSF55326">
    <property type="entry name" value="PurM N-terminal domain-like"/>
    <property type="match status" value="1"/>
</dbReference>
<evidence type="ECO:0000256" key="5">
    <source>
        <dbReference type="ARBA" id="ARBA00022840"/>
    </source>
</evidence>
<dbReference type="SUPFAM" id="SSF56042">
    <property type="entry name" value="PurM C-terminal domain-like"/>
    <property type="match status" value="1"/>
</dbReference>
<dbReference type="Gene3D" id="3.90.650.10">
    <property type="entry name" value="PurM-like C-terminal domain"/>
    <property type="match status" value="1"/>
</dbReference>
<comment type="pathway">
    <text evidence="1">Purine metabolism; IMP biosynthesis via de novo pathway; 5-amino-1-(5-phospho-D-ribosyl)imidazole from N(2)-formyl-N(1)-(5-phospho-D-ribosyl)glycinamide: step 2/2.</text>
</comment>
<dbReference type="InterPro" id="IPR016188">
    <property type="entry name" value="PurM-like_N"/>
</dbReference>
<evidence type="ECO:0000256" key="1">
    <source>
        <dbReference type="ARBA" id="ARBA00004686"/>
    </source>
</evidence>
<dbReference type="AlphaFoldDB" id="A0A382R591"/>
<dbReference type="GO" id="GO:0004637">
    <property type="term" value="F:phosphoribosylamine-glycine ligase activity"/>
    <property type="evidence" value="ECO:0007669"/>
    <property type="project" value="TreeGrafter"/>
</dbReference>
<dbReference type="EC" id="6.3.3.1" evidence="2"/>
<organism evidence="8">
    <name type="scientific">marine metagenome</name>
    <dbReference type="NCBI Taxonomy" id="408172"/>
    <lineage>
        <taxon>unclassified sequences</taxon>
        <taxon>metagenomes</taxon>
        <taxon>ecological metagenomes</taxon>
    </lineage>
</organism>
<dbReference type="GO" id="GO:0005524">
    <property type="term" value="F:ATP binding"/>
    <property type="evidence" value="ECO:0007669"/>
    <property type="project" value="UniProtKB-KW"/>
</dbReference>
<keyword evidence="4" id="KW-0547">Nucleotide-binding</keyword>
<dbReference type="Gene3D" id="3.30.1330.10">
    <property type="entry name" value="PurM-like, N-terminal domain"/>
    <property type="match status" value="1"/>
</dbReference>
<feature type="non-terminal residue" evidence="8">
    <location>
        <position position="272"/>
    </location>
</feature>
<evidence type="ECO:0000259" key="6">
    <source>
        <dbReference type="Pfam" id="PF00586"/>
    </source>
</evidence>
<dbReference type="InterPro" id="IPR036676">
    <property type="entry name" value="PurM-like_C_sf"/>
</dbReference>
<dbReference type="GO" id="GO:0006189">
    <property type="term" value="P:'de novo' IMP biosynthetic process"/>
    <property type="evidence" value="ECO:0007669"/>
    <property type="project" value="UniProtKB-UniPathway"/>
</dbReference>
<dbReference type="InterPro" id="IPR004733">
    <property type="entry name" value="PurM_cligase"/>
</dbReference>
<proteinExistence type="predicted"/>
<dbReference type="PANTHER" id="PTHR10520:SF12">
    <property type="entry name" value="TRIFUNCTIONAL PURINE BIOSYNTHETIC PROTEIN ADENOSINE-3"/>
    <property type="match status" value="1"/>
</dbReference>
<gene>
    <name evidence="8" type="ORF">METZ01_LOCUS345169</name>
</gene>
<evidence type="ECO:0000259" key="7">
    <source>
        <dbReference type="Pfam" id="PF02769"/>
    </source>
</evidence>
<dbReference type="EMBL" id="UINC01118884">
    <property type="protein sequence ID" value="SVC92315.1"/>
    <property type="molecule type" value="Genomic_DNA"/>
</dbReference>
<dbReference type="InterPro" id="IPR036921">
    <property type="entry name" value="PurM-like_N_sf"/>
</dbReference>
<keyword evidence="3" id="KW-0436">Ligase</keyword>
<dbReference type="UniPathway" id="UPA00074">
    <property type="reaction ID" value="UER00129"/>
</dbReference>
<evidence type="ECO:0000256" key="2">
    <source>
        <dbReference type="ARBA" id="ARBA00013047"/>
    </source>
</evidence>
<accession>A0A382R591</accession>
<dbReference type="GO" id="GO:0005829">
    <property type="term" value="C:cytosol"/>
    <property type="evidence" value="ECO:0007669"/>
    <property type="project" value="TreeGrafter"/>
</dbReference>
<dbReference type="GO" id="GO:0004641">
    <property type="term" value="F:phosphoribosylformylglycinamidine cyclo-ligase activity"/>
    <property type="evidence" value="ECO:0007669"/>
    <property type="project" value="UniProtKB-EC"/>
</dbReference>
<dbReference type="Pfam" id="PF02769">
    <property type="entry name" value="AIRS_C"/>
    <property type="match status" value="1"/>
</dbReference>
<evidence type="ECO:0000256" key="3">
    <source>
        <dbReference type="ARBA" id="ARBA00022598"/>
    </source>
</evidence>